<proteinExistence type="inferred from homology"/>
<feature type="transmembrane region" description="Helical" evidence="8">
    <location>
        <begin position="89"/>
        <end position="108"/>
    </location>
</feature>
<feature type="transmembrane region" description="Helical" evidence="8">
    <location>
        <begin position="21"/>
        <end position="39"/>
    </location>
</feature>
<evidence type="ECO:0000256" key="8">
    <source>
        <dbReference type="SAM" id="Phobius"/>
    </source>
</evidence>
<dbReference type="EMBL" id="JTJZ01000022">
    <property type="protein sequence ID" value="KHS51333.1"/>
    <property type="molecule type" value="Genomic_DNA"/>
</dbReference>
<dbReference type="PANTHER" id="PTHR31686:SF1">
    <property type="entry name" value="SULFITE EFFLUX PUMP SSU1"/>
    <property type="match status" value="1"/>
</dbReference>
<dbReference type="Gene3D" id="1.50.10.150">
    <property type="entry name" value="Voltage-dependent anion channel"/>
    <property type="match status" value="1"/>
</dbReference>
<evidence type="ECO:0000256" key="6">
    <source>
        <dbReference type="ARBA" id="ARBA00022989"/>
    </source>
</evidence>
<keyword evidence="4" id="KW-1003">Cell membrane</keyword>
<dbReference type="InterPro" id="IPR004695">
    <property type="entry name" value="SLAC1/Mae1/Ssu1/TehA"/>
</dbReference>
<keyword evidence="7 8" id="KW-0472">Membrane</keyword>
<dbReference type="InterPro" id="IPR038665">
    <property type="entry name" value="Voltage-dep_anion_channel_sf"/>
</dbReference>
<accession>A0A0B9A7D5</accession>
<evidence type="ECO:0000313" key="10">
    <source>
        <dbReference type="Proteomes" id="UP000031488"/>
    </source>
</evidence>
<evidence type="ECO:0000256" key="1">
    <source>
        <dbReference type="ARBA" id="ARBA00004651"/>
    </source>
</evidence>
<feature type="transmembrane region" description="Helical" evidence="8">
    <location>
        <begin position="266"/>
        <end position="286"/>
    </location>
</feature>
<gene>
    <name evidence="9" type="ORF">AE0388_3405</name>
</gene>
<keyword evidence="10" id="KW-1185">Reference proteome</keyword>
<comment type="similarity">
    <text evidence="2">Belongs to the tellurite-resistance/dicarboxylate transporter (TDT) family.</text>
</comment>
<comment type="caution">
    <text evidence="9">The sequence shown here is derived from an EMBL/GenBank/DDBJ whole genome shotgun (WGS) entry which is preliminary data.</text>
</comment>
<name>A0A0B9A7D5_BRELN</name>
<dbReference type="GO" id="GO:0005886">
    <property type="term" value="C:plasma membrane"/>
    <property type="evidence" value="ECO:0007669"/>
    <property type="project" value="UniProtKB-SubCell"/>
</dbReference>
<dbReference type="OrthoDB" id="958273at2"/>
<feature type="transmembrane region" description="Helical" evidence="8">
    <location>
        <begin position="298"/>
        <end position="318"/>
    </location>
</feature>
<evidence type="ECO:0000256" key="4">
    <source>
        <dbReference type="ARBA" id="ARBA00022475"/>
    </source>
</evidence>
<keyword evidence="3" id="KW-0813">Transport</keyword>
<comment type="subcellular location">
    <subcellularLocation>
        <location evidence="1">Cell membrane</location>
        <topology evidence="1">Multi-pass membrane protein</topology>
    </subcellularLocation>
</comment>
<feature type="transmembrane region" description="Helical" evidence="8">
    <location>
        <begin position="51"/>
        <end position="69"/>
    </location>
</feature>
<keyword evidence="5 8" id="KW-0812">Transmembrane</keyword>
<feature type="transmembrane region" description="Helical" evidence="8">
    <location>
        <begin position="227"/>
        <end position="246"/>
    </location>
</feature>
<evidence type="ECO:0000256" key="3">
    <source>
        <dbReference type="ARBA" id="ARBA00022448"/>
    </source>
</evidence>
<feature type="transmembrane region" description="Helical" evidence="8">
    <location>
        <begin position="114"/>
        <end position="139"/>
    </location>
</feature>
<feature type="transmembrane region" description="Helical" evidence="8">
    <location>
        <begin position="184"/>
        <end position="215"/>
    </location>
</feature>
<feature type="transmembrane region" description="Helical" evidence="8">
    <location>
        <begin position="330"/>
        <end position="353"/>
    </location>
</feature>
<dbReference type="AlphaFoldDB" id="A0A0B9A7D5"/>
<evidence type="ECO:0000256" key="7">
    <source>
        <dbReference type="ARBA" id="ARBA00023136"/>
    </source>
</evidence>
<evidence type="ECO:0000256" key="2">
    <source>
        <dbReference type="ARBA" id="ARBA00008566"/>
    </source>
</evidence>
<dbReference type="Pfam" id="PF03595">
    <property type="entry name" value="SLAC1"/>
    <property type="match status" value="1"/>
</dbReference>
<dbReference type="PATRIC" id="fig|1703.6.peg.3368"/>
<dbReference type="RefSeq" id="WP_052240211.1">
    <property type="nucleotide sequence ID" value="NZ_JTJZ01000022.1"/>
</dbReference>
<dbReference type="PANTHER" id="PTHR31686">
    <property type="match status" value="1"/>
</dbReference>
<keyword evidence="6 8" id="KW-1133">Transmembrane helix</keyword>
<organism evidence="9 10">
    <name type="scientific">Brevibacterium linens</name>
    <dbReference type="NCBI Taxonomy" id="1703"/>
    <lineage>
        <taxon>Bacteria</taxon>
        <taxon>Bacillati</taxon>
        <taxon>Actinomycetota</taxon>
        <taxon>Actinomycetes</taxon>
        <taxon>Micrococcales</taxon>
        <taxon>Brevibacteriaceae</taxon>
        <taxon>Brevibacterium</taxon>
    </lineage>
</organism>
<dbReference type="InterPro" id="IPR051629">
    <property type="entry name" value="Sulfite_efflux_TDT"/>
</dbReference>
<protein>
    <submittedName>
        <fullName evidence="9">C4-dicarboxylate transporter/malic acid transport protein</fullName>
    </submittedName>
</protein>
<evidence type="ECO:0000256" key="5">
    <source>
        <dbReference type="ARBA" id="ARBA00022692"/>
    </source>
</evidence>
<sequence>MSTADHGRIQRHRAWGLSPSTLAPGCFASVMATGIVSIGAQLKGLHLLSDVLFWLAVALYLFFIALTLIRVVRCRDDVRADLHDPRRAFGFFTAVAGTNVLATALIGRGMVGPALVLFAIGALLWLALGYGIPFTAVLGSSVHPVSKAVNGTWLVWVVAAQSVAVVASSLALEAASTASASAGSIVFLTLAAVLMWAVGVALYAVCAIAIGVRVLRHRFGPDDLDAPYWVTMGALAITIVAGSRILELENSPVIDATRIVVGGSSTLLWAIATWLTPALVAAGVWRHFVHRIPMGYSAGLWSMVFPVGMYAVASILLGRSDGLPTIEWIGLHWFWVGLVVWAIVFVAMASSFARTVRRS</sequence>
<dbReference type="CDD" id="cd09319">
    <property type="entry name" value="TDT_like_1"/>
    <property type="match status" value="1"/>
</dbReference>
<feature type="transmembrane region" description="Helical" evidence="8">
    <location>
        <begin position="151"/>
        <end position="172"/>
    </location>
</feature>
<dbReference type="Proteomes" id="UP000031488">
    <property type="component" value="Unassembled WGS sequence"/>
</dbReference>
<evidence type="ECO:0000313" key="9">
    <source>
        <dbReference type="EMBL" id="KHS51333.1"/>
    </source>
</evidence>
<dbReference type="GO" id="GO:0000319">
    <property type="term" value="F:sulfite transmembrane transporter activity"/>
    <property type="evidence" value="ECO:0007669"/>
    <property type="project" value="TreeGrafter"/>
</dbReference>
<reference evidence="9 10" key="1">
    <citation type="submission" date="2014-11" db="EMBL/GenBank/DDBJ databases">
        <title>Draft Genome Sequence of Brevibacterium linens AE038-8.</title>
        <authorList>
            <person name="Maizel D."/>
            <person name="Utturkar S.M."/>
            <person name="Brown S.D."/>
            <person name="Ferrero M."/>
            <person name="Rosen B.P."/>
        </authorList>
    </citation>
    <scope>NUCLEOTIDE SEQUENCE [LARGE SCALE GENOMIC DNA]</scope>
    <source>
        <strain evidence="9 10">AE038-8</strain>
    </source>
</reference>